<dbReference type="GO" id="GO:0003677">
    <property type="term" value="F:DNA binding"/>
    <property type="evidence" value="ECO:0007669"/>
    <property type="project" value="InterPro"/>
</dbReference>
<evidence type="ECO:0000313" key="2">
    <source>
        <dbReference type="Proteomes" id="UP000064920"/>
    </source>
</evidence>
<dbReference type="EMBL" id="CP012023">
    <property type="protein sequence ID" value="ALI55961.1"/>
    <property type="molecule type" value="Genomic_DNA"/>
</dbReference>
<dbReference type="SUPFAM" id="SSF47413">
    <property type="entry name" value="lambda repressor-like DNA-binding domains"/>
    <property type="match status" value="1"/>
</dbReference>
<protein>
    <submittedName>
        <fullName evidence="1">Putative antitoxin (To hypothetical toxin)</fullName>
    </submittedName>
</protein>
<dbReference type="OrthoDB" id="9798416at2"/>
<reference evidence="2" key="1">
    <citation type="submission" date="2015-05" db="EMBL/GenBank/DDBJ databases">
        <authorList>
            <person name="Oh H.-M."/>
            <person name="Yang J.-A."/>
            <person name="Cho J.-C."/>
            <person name="Kang I."/>
        </authorList>
    </citation>
    <scope>NUCLEOTIDE SEQUENCE [LARGE SCALE GENOMIC DNA]</scope>
    <source>
        <strain evidence="2">IMCC 12053</strain>
    </source>
</reference>
<dbReference type="KEGG" id="cmar:IMCC12053_2014"/>
<dbReference type="RefSeq" id="WP_062218585.1">
    <property type="nucleotide sequence ID" value="NZ_CP012023.1"/>
</dbReference>
<dbReference type="PANTHER" id="PTHR40275">
    <property type="entry name" value="SSL7038 PROTEIN"/>
    <property type="match status" value="1"/>
</dbReference>
<name>A0A0P0AAW6_9RHOB</name>
<dbReference type="InterPro" id="IPR010982">
    <property type="entry name" value="Lambda_DNA-bd_dom_sf"/>
</dbReference>
<dbReference type="PANTHER" id="PTHR40275:SF1">
    <property type="entry name" value="SSL7038 PROTEIN"/>
    <property type="match status" value="1"/>
</dbReference>
<keyword evidence="2" id="KW-1185">Reference proteome</keyword>
<proteinExistence type="predicted"/>
<dbReference type="PATRIC" id="fig|1397108.4.peg.2058"/>
<dbReference type="Pfam" id="PF21716">
    <property type="entry name" value="dnstrm_HI1420"/>
    <property type="match status" value="1"/>
</dbReference>
<evidence type="ECO:0000313" key="1">
    <source>
        <dbReference type="EMBL" id="ALI55961.1"/>
    </source>
</evidence>
<dbReference type="NCBIfam" id="TIGR02684">
    <property type="entry name" value="dnstrm_HI1420"/>
    <property type="match status" value="1"/>
</dbReference>
<gene>
    <name evidence="1" type="ORF">IMCC12053_2014</name>
</gene>
<sequence length="96" mass="10397">MTLKTTAWDPVDRLDNLDAQDAYLEAAFEDGDPDVIVAAIGDIARARGMSEIAAKANVSREVMYKSFRTGGNPTLNTLSHVAKSLGYKLAVLPDRD</sequence>
<dbReference type="AlphaFoldDB" id="A0A0P0AAW6"/>
<accession>A0A0P0AAW6</accession>
<dbReference type="Proteomes" id="UP000064920">
    <property type="component" value="Chromosome"/>
</dbReference>
<organism evidence="1 2">
    <name type="scientific">Celeribacter marinus</name>
    <dbReference type="NCBI Taxonomy" id="1397108"/>
    <lineage>
        <taxon>Bacteria</taxon>
        <taxon>Pseudomonadati</taxon>
        <taxon>Pseudomonadota</taxon>
        <taxon>Alphaproteobacteria</taxon>
        <taxon>Rhodobacterales</taxon>
        <taxon>Roseobacteraceae</taxon>
        <taxon>Celeribacter</taxon>
    </lineage>
</organism>
<dbReference type="InterPro" id="IPR014057">
    <property type="entry name" value="HI1420"/>
</dbReference>
<dbReference type="STRING" id="1397108.IMCC12053_2014"/>